<comment type="caution">
    <text evidence="4">The sequence shown here is derived from an EMBL/GenBank/DDBJ whole genome shotgun (WGS) entry which is preliminary data.</text>
</comment>
<feature type="compositionally biased region" description="Polar residues" evidence="2">
    <location>
        <begin position="1"/>
        <end position="10"/>
    </location>
</feature>
<dbReference type="Pfam" id="PF01370">
    <property type="entry name" value="Epimerase"/>
    <property type="match status" value="1"/>
</dbReference>
<evidence type="ECO:0000313" key="5">
    <source>
        <dbReference type="Proteomes" id="UP000197174"/>
    </source>
</evidence>
<dbReference type="InterPro" id="IPR036291">
    <property type="entry name" value="NAD(P)-bd_dom_sf"/>
</dbReference>
<dbReference type="PANTHER" id="PTHR43000">
    <property type="entry name" value="DTDP-D-GLUCOSE 4,6-DEHYDRATASE-RELATED"/>
    <property type="match status" value="1"/>
</dbReference>
<dbReference type="EMBL" id="MZMV01000005">
    <property type="protein sequence ID" value="OWV11528.1"/>
    <property type="molecule type" value="Genomic_DNA"/>
</dbReference>
<name>A0A2D0AX74_9ACTN</name>
<dbReference type="SUPFAM" id="SSF51735">
    <property type="entry name" value="NAD(P)-binding Rossmann-fold domains"/>
    <property type="match status" value="1"/>
</dbReference>
<protein>
    <recommendedName>
        <fullName evidence="3">NAD-dependent epimerase/dehydratase domain-containing protein</fullName>
    </recommendedName>
</protein>
<proteinExistence type="inferred from homology"/>
<feature type="region of interest" description="Disordered" evidence="2">
    <location>
        <begin position="1"/>
        <end position="22"/>
    </location>
</feature>
<dbReference type="Gene3D" id="3.40.50.720">
    <property type="entry name" value="NAD(P)-binding Rossmann-like Domain"/>
    <property type="match status" value="1"/>
</dbReference>
<comment type="similarity">
    <text evidence="1">Belongs to the NAD(P)-dependent epimerase/dehydratase family.</text>
</comment>
<dbReference type="AlphaFoldDB" id="A0A2D0AX74"/>
<accession>A0A2D0AX74</accession>
<dbReference type="Proteomes" id="UP000197174">
    <property type="component" value="Unassembled WGS sequence"/>
</dbReference>
<organism evidence="4 5">
    <name type="scientific">Micromonospora wenchangensis</name>
    <dbReference type="NCBI Taxonomy" id="1185415"/>
    <lineage>
        <taxon>Bacteria</taxon>
        <taxon>Bacillati</taxon>
        <taxon>Actinomycetota</taxon>
        <taxon>Actinomycetes</taxon>
        <taxon>Micromonosporales</taxon>
        <taxon>Micromonosporaceae</taxon>
        <taxon>Micromonospora</taxon>
    </lineage>
</organism>
<evidence type="ECO:0000256" key="1">
    <source>
        <dbReference type="ARBA" id="ARBA00007637"/>
    </source>
</evidence>
<gene>
    <name evidence="4" type="ORF">B5D80_04360</name>
</gene>
<feature type="region of interest" description="Disordered" evidence="2">
    <location>
        <begin position="357"/>
        <end position="376"/>
    </location>
</feature>
<evidence type="ECO:0000259" key="3">
    <source>
        <dbReference type="Pfam" id="PF01370"/>
    </source>
</evidence>
<keyword evidence="5" id="KW-1185">Reference proteome</keyword>
<evidence type="ECO:0000313" key="4">
    <source>
        <dbReference type="EMBL" id="OWV11528.1"/>
    </source>
</evidence>
<sequence length="376" mass="39945">MVHTVVQSSCKGHGGDSVPPLSRSLRMDAESLEQPFQPGSSVPSRVLVTGGAGFIGGGVVARLMLMGSDVRVIDDFSTGSMENLADAAYGGLQESDVLDGDVRTAEAVDIIHEWQPEVVVHLAGQSSAPAAQEMPLFDADVNIFGTINVLDACARSGVRLFVYATSSAIYGPVPAEALPVREDHPLAATGPYGISKAVGVCYLDWYRREHGLAFTALALGNVYGPDRAVRTPGVVSVLAEALLDGEQPTIYGDGRQTRDFVHVSDVVDAIARACHHPGAGLVNIGTGRQTSVNDLYRTVAATVGSSTLPRYEPQFDGSDLRRMALNSGKALQCLGWRPTIGLTDGVQLTVREIRRRRAGQQRPYRPTTEQPVGAGL</sequence>
<reference evidence="4 5" key="1">
    <citation type="submission" date="2017-03" db="EMBL/GenBank/DDBJ databases">
        <title>Whole genome sequence of Micromonospora wenchangensis, isolated from mangrove soil.</title>
        <authorList>
            <person name="Yang H."/>
        </authorList>
    </citation>
    <scope>NUCLEOTIDE SEQUENCE [LARGE SCALE GENOMIC DNA]</scope>
    <source>
        <strain evidence="4 5">CCTCC AA 2012002</strain>
    </source>
</reference>
<dbReference type="InterPro" id="IPR001509">
    <property type="entry name" value="Epimerase_deHydtase"/>
</dbReference>
<feature type="domain" description="NAD-dependent epimerase/dehydratase" evidence="3">
    <location>
        <begin position="46"/>
        <end position="285"/>
    </location>
</feature>
<evidence type="ECO:0000256" key="2">
    <source>
        <dbReference type="SAM" id="MobiDB-lite"/>
    </source>
</evidence>